<dbReference type="Proteomes" id="UP001596312">
    <property type="component" value="Unassembled WGS sequence"/>
</dbReference>
<evidence type="ECO:0000256" key="1">
    <source>
        <dbReference type="ARBA" id="ARBA00022723"/>
    </source>
</evidence>
<name>A0ABD5V1B2_9EURY</name>
<dbReference type="RefSeq" id="WP_340603828.1">
    <property type="nucleotide sequence ID" value="NZ_JBBMXV010000003.1"/>
</dbReference>
<dbReference type="InterPro" id="IPR004360">
    <property type="entry name" value="Glyas_Fos-R_dOase_dom"/>
</dbReference>
<protein>
    <submittedName>
        <fullName evidence="3">VOC family protein</fullName>
    </submittedName>
</protein>
<feature type="domain" description="VOC" evidence="2">
    <location>
        <begin position="12"/>
        <end position="127"/>
    </location>
</feature>
<dbReference type="EMBL" id="JBHSXQ010000003">
    <property type="protein sequence ID" value="MFC6905303.1"/>
    <property type="molecule type" value="Genomic_DNA"/>
</dbReference>
<proteinExistence type="predicted"/>
<sequence length="280" mass="30198">MTTPNALPSSTRVGRVALRANDPDGLAEFYRDVIGLDPMGREEGRTTLGTGGTPLLELLADPDAPAREPGETGLFHTAFRVPTRTALGDALGRIRERWSLDGASDHRVSEALYLTDPEGNGVEVYRDRPREEWPVEDGRVAMDTLPLDLDGLAERRRGAAGVPEGTTVGHVHLEVSSLPRAREFYVDGLGLGVRQEMSDAALFLAAGDYHHHVGLNVWNGRTSPASGRGLAWFELCVPDRETLAAVRERVGAGDAGSETDSLTLADPDGIELRVRVEDAC</sequence>
<dbReference type="PANTHER" id="PTHR43279">
    <property type="entry name" value="CATECHOL-2,3-DIOXYGENASE"/>
    <property type="match status" value="1"/>
</dbReference>
<dbReference type="InterPro" id="IPR037523">
    <property type="entry name" value="VOC_core"/>
</dbReference>
<dbReference type="AlphaFoldDB" id="A0ABD5V1B2"/>
<dbReference type="PROSITE" id="PS51819">
    <property type="entry name" value="VOC"/>
    <property type="match status" value="1"/>
</dbReference>
<keyword evidence="1" id="KW-0479">Metal-binding</keyword>
<evidence type="ECO:0000313" key="4">
    <source>
        <dbReference type="Proteomes" id="UP001596312"/>
    </source>
</evidence>
<dbReference type="Gene3D" id="3.10.180.10">
    <property type="entry name" value="2,3-Dihydroxybiphenyl 1,2-Dioxygenase, domain 1"/>
    <property type="match status" value="2"/>
</dbReference>
<accession>A0ABD5V1B2</accession>
<dbReference type="PANTHER" id="PTHR43279:SF1">
    <property type="entry name" value="CATECHOL-2,3-DIOXYGENASE"/>
    <property type="match status" value="1"/>
</dbReference>
<dbReference type="SUPFAM" id="SSF54593">
    <property type="entry name" value="Glyoxalase/Bleomycin resistance protein/Dihydroxybiphenyl dioxygenase"/>
    <property type="match status" value="2"/>
</dbReference>
<dbReference type="Pfam" id="PF00903">
    <property type="entry name" value="Glyoxalase"/>
    <property type="match status" value="1"/>
</dbReference>
<dbReference type="InterPro" id="IPR018146">
    <property type="entry name" value="Glyoxalase_1_CS"/>
</dbReference>
<dbReference type="InterPro" id="IPR029068">
    <property type="entry name" value="Glyas_Bleomycin-R_OHBP_Dase"/>
</dbReference>
<evidence type="ECO:0000313" key="3">
    <source>
        <dbReference type="EMBL" id="MFC6905303.1"/>
    </source>
</evidence>
<dbReference type="GO" id="GO:0046872">
    <property type="term" value="F:metal ion binding"/>
    <property type="evidence" value="ECO:0007669"/>
    <property type="project" value="UniProtKB-KW"/>
</dbReference>
<gene>
    <name evidence="3" type="ORF">ACFQGH_08865</name>
</gene>
<dbReference type="PROSITE" id="PS00934">
    <property type="entry name" value="GLYOXALASE_I_1"/>
    <property type="match status" value="1"/>
</dbReference>
<organism evidence="3 4">
    <name type="scientific">Halalkalicoccus tibetensis</name>
    <dbReference type="NCBI Taxonomy" id="175632"/>
    <lineage>
        <taxon>Archaea</taxon>
        <taxon>Methanobacteriati</taxon>
        <taxon>Methanobacteriota</taxon>
        <taxon>Stenosarchaea group</taxon>
        <taxon>Halobacteria</taxon>
        <taxon>Halobacteriales</taxon>
        <taxon>Halococcaceae</taxon>
        <taxon>Halalkalicoccus</taxon>
    </lineage>
</organism>
<keyword evidence="4" id="KW-1185">Reference proteome</keyword>
<comment type="caution">
    <text evidence="3">The sequence shown here is derived from an EMBL/GenBank/DDBJ whole genome shotgun (WGS) entry which is preliminary data.</text>
</comment>
<evidence type="ECO:0000259" key="2">
    <source>
        <dbReference type="PROSITE" id="PS51819"/>
    </source>
</evidence>
<reference evidence="3 4" key="1">
    <citation type="journal article" date="2019" name="Int. J. Syst. Evol. Microbiol.">
        <title>The Global Catalogue of Microorganisms (GCM) 10K type strain sequencing project: providing services to taxonomists for standard genome sequencing and annotation.</title>
        <authorList>
            <consortium name="The Broad Institute Genomics Platform"/>
            <consortium name="The Broad Institute Genome Sequencing Center for Infectious Disease"/>
            <person name="Wu L."/>
            <person name="Ma J."/>
        </authorList>
    </citation>
    <scope>NUCLEOTIDE SEQUENCE [LARGE SCALE GENOMIC DNA]</scope>
    <source>
        <strain evidence="3 4">CGMCC 1.3240</strain>
    </source>
</reference>